<comment type="caution">
    <text evidence="2">The sequence shown here is derived from an EMBL/GenBank/DDBJ whole genome shotgun (WGS) entry which is preliminary data.</text>
</comment>
<dbReference type="AlphaFoldDB" id="A0A418WH52"/>
<keyword evidence="1" id="KW-0472">Membrane</keyword>
<evidence type="ECO:0000313" key="2">
    <source>
        <dbReference type="EMBL" id="RJF89320.1"/>
    </source>
</evidence>
<keyword evidence="3" id="KW-1185">Reference proteome</keyword>
<keyword evidence="2" id="KW-0378">Hydrolase</keyword>
<evidence type="ECO:0000256" key="1">
    <source>
        <dbReference type="SAM" id="Phobius"/>
    </source>
</evidence>
<sequence>MSTAAATQVLDDASVPQLRPQRLLPKDVGIPIRTLGQTYDEAMPKWWVGNNPFLTAFFATFSATLPEGELQFVYSVRLFQDRITDPVLKAQVRAFVGQEGQHRNEHDAANAEMKRRGLRLDRIEKSVQSMNKMMRERQSPAQQLAGTVCGEHITALMADVALQKYPRLLEMTAEPARQLWAWHAIEETEHKAVAFDVYDQLVGDRKLLRRTMVVATIFFFLLNFYHAFRLLPLKDWFRPKMWWEAFGVIGQLIRRSRKDYMDFYKPDFHPWQHDNKEAVKAAKLKYLGEAA</sequence>
<accession>A0A418WH52</accession>
<dbReference type="PIRSF" id="PIRSF007580">
    <property type="entry name" value="UCP07580"/>
    <property type="match status" value="1"/>
</dbReference>
<evidence type="ECO:0000313" key="3">
    <source>
        <dbReference type="Proteomes" id="UP000284605"/>
    </source>
</evidence>
<dbReference type="GO" id="GO:0016787">
    <property type="term" value="F:hydrolase activity"/>
    <property type="evidence" value="ECO:0007669"/>
    <property type="project" value="UniProtKB-KW"/>
</dbReference>
<keyword evidence="1" id="KW-0812">Transmembrane</keyword>
<name>A0A418WH52_9PROT</name>
<reference evidence="2 3" key="1">
    <citation type="submission" date="2018-09" db="EMBL/GenBank/DDBJ databases">
        <authorList>
            <person name="Zhu H."/>
        </authorList>
    </citation>
    <scope>NUCLEOTIDE SEQUENCE [LARGE SCALE GENOMIC DNA]</scope>
    <source>
        <strain evidence="2 3">K1W22B-8</strain>
    </source>
</reference>
<organism evidence="2 3">
    <name type="scientific">Oleomonas cavernae</name>
    <dbReference type="NCBI Taxonomy" id="2320859"/>
    <lineage>
        <taxon>Bacteria</taxon>
        <taxon>Pseudomonadati</taxon>
        <taxon>Pseudomonadota</taxon>
        <taxon>Alphaproteobacteria</taxon>
        <taxon>Acetobacterales</taxon>
        <taxon>Acetobacteraceae</taxon>
        <taxon>Oleomonas</taxon>
    </lineage>
</organism>
<dbReference type="RefSeq" id="WP_119780967.1">
    <property type="nucleotide sequence ID" value="NZ_QYUK01000011.1"/>
</dbReference>
<dbReference type="InterPro" id="IPR016516">
    <property type="entry name" value="UCP07580"/>
</dbReference>
<dbReference type="PANTHER" id="PTHR39456">
    <property type="entry name" value="METAL-DEPENDENT HYDROLASE"/>
    <property type="match status" value="1"/>
</dbReference>
<keyword evidence="1" id="KW-1133">Transmembrane helix</keyword>
<dbReference type="EMBL" id="QYUK01000011">
    <property type="protein sequence ID" value="RJF89320.1"/>
    <property type="molecule type" value="Genomic_DNA"/>
</dbReference>
<dbReference type="PANTHER" id="PTHR39456:SF1">
    <property type="entry name" value="METAL-DEPENDENT HYDROLASE"/>
    <property type="match status" value="1"/>
</dbReference>
<dbReference type="Proteomes" id="UP000284605">
    <property type="component" value="Unassembled WGS sequence"/>
</dbReference>
<proteinExistence type="predicted"/>
<protein>
    <submittedName>
        <fullName evidence="2">Metal-dependent hydrolase</fullName>
    </submittedName>
</protein>
<dbReference type="OrthoDB" id="7273156at2"/>
<gene>
    <name evidence="2" type="ORF">D3874_22035</name>
</gene>
<dbReference type="Pfam" id="PF10118">
    <property type="entry name" value="Metal_hydrol"/>
    <property type="match status" value="1"/>
</dbReference>
<feature type="transmembrane region" description="Helical" evidence="1">
    <location>
        <begin position="212"/>
        <end position="231"/>
    </location>
</feature>